<name>A0A9D1CZY3_9FIRM</name>
<dbReference type="Proteomes" id="UP000886886">
    <property type="component" value="Unassembled WGS sequence"/>
</dbReference>
<proteinExistence type="predicted"/>
<dbReference type="AlphaFoldDB" id="A0A9D1CZY3"/>
<evidence type="ECO:0000259" key="1">
    <source>
        <dbReference type="Pfam" id="PF12654"/>
    </source>
</evidence>
<comment type="caution">
    <text evidence="2">The sequence shown here is derived from an EMBL/GenBank/DDBJ whole genome shotgun (WGS) entry which is preliminary data.</text>
</comment>
<evidence type="ECO:0000313" key="2">
    <source>
        <dbReference type="EMBL" id="HIQ95452.1"/>
    </source>
</evidence>
<evidence type="ECO:0000313" key="3">
    <source>
        <dbReference type="Proteomes" id="UP000886886"/>
    </source>
</evidence>
<reference evidence="2" key="2">
    <citation type="journal article" date="2021" name="PeerJ">
        <title>Extensive microbial diversity within the chicken gut microbiome revealed by metagenomics and culture.</title>
        <authorList>
            <person name="Gilroy R."/>
            <person name="Ravi A."/>
            <person name="Getino M."/>
            <person name="Pursley I."/>
            <person name="Horton D.L."/>
            <person name="Alikhan N.F."/>
            <person name="Baker D."/>
            <person name="Gharbi K."/>
            <person name="Hall N."/>
            <person name="Watson M."/>
            <person name="Adriaenssens E.M."/>
            <person name="Foster-Nyarko E."/>
            <person name="Jarju S."/>
            <person name="Secka A."/>
            <person name="Antonio M."/>
            <person name="Oren A."/>
            <person name="Chaudhuri R.R."/>
            <person name="La Ragione R."/>
            <person name="Hildebrand F."/>
            <person name="Pallen M.J."/>
        </authorList>
    </citation>
    <scope>NUCLEOTIDE SEQUENCE</scope>
    <source>
        <strain evidence="2">ChiSjej3B21-11622</strain>
    </source>
</reference>
<organism evidence="2 3">
    <name type="scientific">Candidatus Limivivens merdigallinarum</name>
    <dbReference type="NCBI Taxonomy" id="2840859"/>
    <lineage>
        <taxon>Bacteria</taxon>
        <taxon>Bacillati</taxon>
        <taxon>Bacillota</taxon>
        <taxon>Clostridia</taxon>
        <taxon>Lachnospirales</taxon>
        <taxon>Lachnospiraceae</taxon>
        <taxon>Lachnospiraceae incertae sedis</taxon>
        <taxon>Candidatus Limivivens</taxon>
    </lineage>
</organism>
<dbReference type="Pfam" id="PF12654">
    <property type="entry name" value="DUF3786"/>
    <property type="match status" value="1"/>
</dbReference>
<protein>
    <submittedName>
        <fullName evidence="2">DUF3786 domain-containing protein</fullName>
    </submittedName>
</protein>
<dbReference type="InterPro" id="IPR024264">
    <property type="entry name" value="DUF3786"/>
</dbReference>
<dbReference type="EMBL" id="DVFT01000035">
    <property type="protein sequence ID" value="HIQ95452.1"/>
    <property type="molecule type" value="Genomic_DNA"/>
</dbReference>
<sequence length="44" mass="4906">MGDEEFAPSAQILFSDNFPVAYTAEDVAYIGDVVLDYMKFRNVG</sequence>
<accession>A0A9D1CZY3</accession>
<gene>
    <name evidence="2" type="ORF">IAB26_02720</name>
</gene>
<reference evidence="2" key="1">
    <citation type="submission" date="2020-10" db="EMBL/GenBank/DDBJ databases">
        <authorList>
            <person name="Gilroy R."/>
        </authorList>
    </citation>
    <scope>NUCLEOTIDE SEQUENCE</scope>
    <source>
        <strain evidence="2">ChiSjej3B21-11622</strain>
    </source>
</reference>
<feature type="domain" description="DUF3786" evidence="1">
    <location>
        <begin position="2"/>
        <end position="35"/>
    </location>
</feature>